<comment type="caution">
    <text evidence="1">The sequence shown here is derived from an EMBL/GenBank/DDBJ whole genome shotgun (WGS) entry which is preliminary data.</text>
</comment>
<organism evidence="1 2">
    <name type="scientific">Chryseobacterium salviniae</name>
    <dbReference type="NCBI Taxonomy" id="3101750"/>
    <lineage>
        <taxon>Bacteria</taxon>
        <taxon>Pseudomonadati</taxon>
        <taxon>Bacteroidota</taxon>
        <taxon>Flavobacteriia</taxon>
        <taxon>Flavobacteriales</taxon>
        <taxon>Weeksellaceae</taxon>
        <taxon>Chryseobacterium group</taxon>
        <taxon>Chryseobacterium</taxon>
    </lineage>
</organism>
<keyword evidence="2" id="KW-1185">Reference proteome</keyword>
<accession>A0ABU6HU07</accession>
<protein>
    <submittedName>
        <fullName evidence="1">Uncharacterized protein</fullName>
    </submittedName>
</protein>
<sequence>MKANTIIVSFNNGSVPPQYAYRYQITFSEENGIAELKIFKGYDTDEKIIVSEQKKFDTEIFLQLLSLLNKIENSQKNQAMVGGSERIIEVNSKKIIIKPGDDVGISLFNRFLELYSSDFQNQINNNLNL</sequence>
<dbReference type="RefSeq" id="WP_326321279.1">
    <property type="nucleotide sequence ID" value="NZ_JAYLAA010000042.1"/>
</dbReference>
<evidence type="ECO:0000313" key="2">
    <source>
        <dbReference type="Proteomes" id="UP001348397"/>
    </source>
</evidence>
<name>A0ABU6HU07_9FLAO</name>
<proteinExistence type="predicted"/>
<evidence type="ECO:0000313" key="1">
    <source>
        <dbReference type="EMBL" id="MEC3876541.1"/>
    </source>
</evidence>
<reference evidence="1 2" key="1">
    <citation type="submission" date="2024-01" db="EMBL/GenBank/DDBJ databases">
        <title>Chryseobacterium sp. T9W2-O.</title>
        <authorList>
            <person name="Maltman C."/>
        </authorList>
    </citation>
    <scope>NUCLEOTIDE SEQUENCE [LARGE SCALE GENOMIC DNA]</scope>
    <source>
        <strain evidence="1 2">T9W2-O</strain>
    </source>
</reference>
<dbReference type="EMBL" id="JAYLAA010000042">
    <property type="protein sequence ID" value="MEC3876541.1"/>
    <property type="molecule type" value="Genomic_DNA"/>
</dbReference>
<dbReference type="Proteomes" id="UP001348397">
    <property type="component" value="Unassembled WGS sequence"/>
</dbReference>
<gene>
    <name evidence="1" type="ORF">SOP96_12525</name>
</gene>